<dbReference type="Gene3D" id="1.10.10.10">
    <property type="entry name" value="Winged helix-like DNA-binding domain superfamily/Winged helix DNA-binding domain"/>
    <property type="match status" value="1"/>
</dbReference>
<dbReference type="Pfam" id="PF04297">
    <property type="entry name" value="UPF0122"/>
    <property type="match status" value="1"/>
</dbReference>
<dbReference type="eggNOG" id="COG2739">
    <property type="taxonomic scope" value="Bacteria"/>
</dbReference>
<dbReference type="InterPro" id="IPR013324">
    <property type="entry name" value="RNA_pol_sigma_r3/r4-like"/>
</dbReference>
<dbReference type="PATRIC" id="fig|525903.6.peg.1419"/>
<dbReference type="Proteomes" id="UP000002030">
    <property type="component" value="Chromosome"/>
</dbReference>
<evidence type="ECO:0000256" key="2">
    <source>
        <dbReference type="ARBA" id="ARBA00024764"/>
    </source>
</evidence>
<evidence type="ECO:0000313" key="4">
    <source>
        <dbReference type="EMBL" id="ACZ19649.1"/>
    </source>
</evidence>
<reference evidence="4 5" key="1">
    <citation type="journal article" date="2009" name="Stand. Genomic Sci.">
        <title>Complete genome sequence of Thermanaerovibrio acidaminovorans type strain (Su883).</title>
        <authorList>
            <person name="Chovatia M."/>
            <person name="Sikorski J."/>
            <person name="Schroder M."/>
            <person name="Lapidus A."/>
            <person name="Nolan M."/>
            <person name="Tice H."/>
            <person name="Glavina Del Rio T."/>
            <person name="Copeland A."/>
            <person name="Cheng J.F."/>
            <person name="Lucas S."/>
            <person name="Chen F."/>
            <person name="Bruce D."/>
            <person name="Goodwin L."/>
            <person name="Pitluck S."/>
            <person name="Ivanova N."/>
            <person name="Mavromatis K."/>
            <person name="Ovchinnikova G."/>
            <person name="Pati A."/>
            <person name="Chen A."/>
            <person name="Palaniappan K."/>
            <person name="Land M."/>
            <person name="Hauser L."/>
            <person name="Chang Y.J."/>
            <person name="Jeffries C.D."/>
            <person name="Chain P."/>
            <person name="Saunders E."/>
            <person name="Detter J.C."/>
            <person name="Brettin T."/>
            <person name="Rohde M."/>
            <person name="Goker M."/>
            <person name="Spring S."/>
            <person name="Bristow J."/>
            <person name="Markowitz V."/>
            <person name="Hugenholtz P."/>
            <person name="Kyrpides N.C."/>
            <person name="Klenk H.P."/>
            <person name="Eisen J.A."/>
        </authorList>
    </citation>
    <scope>NUCLEOTIDE SEQUENCE [LARGE SCALE GENOMIC DNA]</scope>
    <source>
        <strain evidence="5">ATCC 49978 / DSM 6589 / Su883</strain>
    </source>
</reference>
<proteinExistence type="inferred from homology"/>
<dbReference type="SUPFAM" id="SSF88659">
    <property type="entry name" value="Sigma3 and sigma4 domains of RNA polymerase sigma factors"/>
    <property type="match status" value="1"/>
</dbReference>
<gene>
    <name evidence="4" type="ordered locus">Taci_1419</name>
</gene>
<accession>D1B6K8</accession>
<evidence type="ECO:0000256" key="3">
    <source>
        <dbReference type="HAMAP-Rule" id="MF_00245"/>
    </source>
</evidence>
<dbReference type="HOGENOM" id="CLU_129218_0_2_0"/>
<dbReference type="OrthoDB" id="6392at2"/>
<keyword evidence="5" id="KW-1185">Reference proteome</keyword>
<comment type="similarity">
    <text evidence="1 3">Belongs to the UPF0122 family.</text>
</comment>
<organism evidence="4 5">
    <name type="scientific">Thermanaerovibrio acidaminovorans (strain ATCC 49978 / DSM 6589 / Su883)</name>
    <name type="common">Selenomonas acidaminovorans</name>
    <dbReference type="NCBI Taxonomy" id="525903"/>
    <lineage>
        <taxon>Bacteria</taxon>
        <taxon>Thermotogati</taxon>
        <taxon>Synergistota</taxon>
        <taxon>Synergistia</taxon>
        <taxon>Synergistales</taxon>
        <taxon>Synergistaceae</taxon>
        <taxon>Thermanaerovibrio</taxon>
    </lineage>
</organism>
<dbReference type="PANTHER" id="PTHR40083">
    <property type="entry name" value="UPF0122 PROTEIN CBO2450/CLC_2298"/>
    <property type="match status" value="1"/>
</dbReference>
<protein>
    <recommendedName>
        <fullName evidence="3">UPF0122 protein Taci_1419</fullName>
    </recommendedName>
</protein>
<dbReference type="AlphaFoldDB" id="D1B6K8"/>
<dbReference type="KEGG" id="tai:Taci_1419"/>
<dbReference type="HAMAP" id="MF_00245">
    <property type="entry name" value="UPF0122"/>
    <property type="match status" value="1"/>
</dbReference>
<dbReference type="InterPro" id="IPR007394">
    <property type="entry name" value="UPF0122"/>
</dbReference>
<dbReference type="STRING" id="525903.Taci_1419"/>
<evidence type="ECO:0000313" key="5">
    <source>
        <dbReference type="Proteomes" id="UP000002030"/>
    </source>
</evidence>
<dbReference type="InterPro" id="IPR036388">
    <property type="entry name" value="WH-like_DNA-bd_sf"/>
</dbReference>
<comment type="function">
    <text evidence="2 3">Might take part in the signal recognition particle (SRP) pathway. This is inferred from the conservation of its genetic proximity to ftsY/ffh. May be a regulatory protein.</text>
</comment>
<dbReference type="EMBL" id="CP001818">
    <property type="protein sequence ID" value="ACZ19649.1"/>
    <property type="molecule type" value="Genomic_DNA"/>
</dbReference>
<dbReference type="RefSeq" id="WP_012870160.1">
    <property type="nucleotide sequence ID" value="NC_013522.1"/>
</dbReference>
<dbReference type="EnsemblBacteria" id="ACZ19649">
    <property type="protein sequence ID" value="ACZ19649"/>
    <property type="gene ID" value="Taci_1419"/>
</dbReference>
<evidence type="ECO:0000256" key="1">
    <source>
        <dbReference type="ARBA" id="ARBA00008720"/>
    </source>
</evidence>
<name>D1B6K8_THEAS</name>
<dbReference type="PANTHER" id="PTHR40083:SF1">
    <property type="entry name" value="UPF0122 PROTEIN YLXM"/>
    <property type="match status" value="1"/>
</dbReference>
<sequence length="116" mass="13268">MEDLLDERLRLCELYDLYGGLLTEKQRRAFELVVLEDCSLSEAAVELGVSRQGAHDLVQRSREHLVEAERALGVLEDRERLRGELKRLLDRYGSRLPGDFVEELSKLIGGEEGRDV</sequence>